<proteinExistence type="predicted"/>
<organism evidence="1 2">
    <name type="scientific">Acrocarpospora macrocephala</name>
    <dbReference type="NCBI Taxonomy" id="150177"/>
    <lineage>
        <taxon>Bacteria</taxon>
        <taxon>Bacillati</taxon>
        <taxon>Actinomycetota</taxon>
        <taxon>Actinomycetes</taxon>
        <taxon>Streptosporangiales</taxon>
        <taxon>Streptosporangiaceae</taxon>
        <taxon>Acrocarpospora</taxon>
    </lineage>
</organism>
<gene>
    <name evidence="1" type="ORF">Amac_035360</name>
</gene>
<dbReference type="Proteomes" id="UP000331127">
    <property type="component" value="Unassembled WGS sequence"/>
</dbReference>
<accession>A0A5M3WN55</accession>
<sequence>MSVVRPILRFGELSRSLALARGVRCRVIYLSIVLDFPQKLDEIRRMTGLRAFPRLSGHFAPSGGTRMLGLDPLSDAIFG</sequence>
<evidence type="ECO:0000313" key="1">
    <source>
        <dbReference type="EMBL" id="GES09940.1"/>
    </source>
</evidence>
<evidence type="ECO:0000313" key="2">
    <source>
        <dbReference type="Proteomes" id="UP000331127"/>
    </source>
</evidence>
<protein>
    <submittedName>
        <fullName evidence="1">Uncharacterized protein</fullName>
    </submittedName>
</protein>
<reference evidence="1 2" key="1">
    <citation type="submission" date="2019-10" db="EMBL/GenBank/DDBJ databases">
        <title>Whole genome shotgun sequence of Acrocarpospora macrocephala NBRC 16266.</title>
        <authorList>
            <person name="Ichikawa N."/>
            <person name="Kimura A."/>
            <person name="Kitahashi Y."/>
            <person name="Komaki H."/>
            <person name="Oguchi A."/>
        </authorList>
    </citation>
    <scope>NUCLEOTIDE SEQUENCE [LARGE SCALE GENOMIC DNA]</scope>
    <source>
        <strain evidence="1 2">NBRC 16266</strain>
    </source>
</reference>
<comment type="caution">
    <text evidence="1">The sequence shown here is derived from an EMBL/GenBank/DDBJ whole genome shotgun (WGS) entry which is preliminary data.</text>
</comment>
<dbReference type="EMBL" id="BLAE01000018">
    <property type="protein sequence ID" value="GES09940.1"/>
    <property type="molecule type" value="Genomic_DNA"/>
</dbReference>
<name>A0A5M3WN55_9ACTN</name>
<keyword evidence="2" id="KW-1185">Reference proteome</keyword>
<dbReference type="AlphaFoldDB" id="A0A5M3WN55"/>